<comment type="caution">
    <text evidence="2">The sequence shown here is derived from an EMBL/GenBank/DDBJ whole genome shotgun (WGS) entry which is preliminary data.</text>
</comment>
<evidence type="ECO:0000313" key="2">
    <source>
        <dbReference type="EMBL" id="EMB16229.1"/>
    </source>
</evidence>
<proteinExistence type="predicted"/>
<feature type="signal peptide" evidence="1">
    <location>
        <begin position="1"/>
        <end position="26"/>
    </location>
</feature>
<evidence type="ECO:0000256" key="1">
    <source>
        <dbReference type="SAM" id="SignalP"/>
    </source>
</evidence>
<sequence length="309" mass="34885">MTNSDETSMKVLAIAFLVLLANFTQAKEPADDGVLAGISPQTPAILCADQADNRIRLVDPFAKDADDADLWSYPASQAPPSEYVPTDAKRVEIDGEVFILAAYHGRVRLVRFRDSKLIKDYPSYSSCHSAELLPDGSIATVNSNHSMLRLHHSANDFVDTELPYAHGVTWDKKRQCLWVLGDQLYRFRYRDRQLSLDQQYALPQSPTGHDLFPLRTAPKLLVSNNDALYLFDIETEAFQLLSDLKWIKSASQSIDGSLWISDPQRTEVGANWQSDSIIPAQPTESKQRHTIAGSKFYKARWWQSVDFSY</sequence>
<dbReference type="Pfam" id="PF20138">
    <property type="entry name" value="DUF6528"/>
    <property type="match status" value="1"/>
</dbReference>
<protein>
    <submittedName>
        <fullName evidence="2">Putative secreted protein</fullName>
    </submittedName>
</protein>
<keyword evidence="1" id="KW-0732">Signal</keyword>
<evidence type="ECO:0000313" key="3">
    <source>
        <dbReference type="Proteomes" id="UP000011529"/>
    </source>
</evidence>
<dbReference type="Proteomes" id="UP000011529">
    <property type="component" value="Unassembled WGS sequence"/>
</dbReference>
<dbReference type="InterPro" id="IPR045383">
    <property type="entry name" value="DUF6528"/>
</dbReference>
<dbReference type="SUPFAM" id="SSF50969">
    <property type="entry name" value="YVTN repeat-like/Quinoprotein amine dehydrogenase"/>
    <property type="match status" value="1"/>
</dbReference>
<name>M2B1X6_9BACT</name>
<dbReference type="PATRIC" id="fig|1263867.3.peg.3269"/>
<dbReference type="AlphaFoldDB" id="M2B1X6"/>
<gene>
    <name evidence="2" type="ORF">RE6C_03057</name>
</gene>
<reference evidence="2" key="1">
    <citation type="submission" date="2012-11" db="EMBL/GenBank/DDBJ databases">
        <title>Permanent draft genomes of Rhodopirellula europaea strain SH398 and 6C.</title>
        <authorList>
            <person name="Richter M."/>
            <person name="Richter-Heitmann T."/>
            <person name="Frank C."/>
            <person name="Harder J."/>
            <person name="Glockner F.O."/>
        </authorList>
    </citation>
    <scope>NUCLEOTIDE SEQUENCE</scope>
    <source>
        <strain evidence="2">6C</strain>
    </source>
</reference>
<feature type="chain" id="PRO_5004020695" evidence="1">
    <location>
        <begin position="27"/>
        <end position="309"/>
    </location>
</feature>
<accession>M2B1X6</accession>
<dbReference type="InterPro" id="IPR011044">
    <property type="entry name" value="Quino_amine_DH_bsu"/>
</dbReference>
<reference evidence="2" key="2">
    <citation type="journal article" date="2013" name="Mar. Genomics">
        <title>Expression of sulfatases in Rhodopirellula baltica and the diversity of sulfatases in the genus Rhodopirellula.</title>
        <authorList>
            <person name="Wegner C.E."/>
            <person name="Richter-Heitmann T."/>
            <person name="Klindworth A."/>
            <person name="Klockow C."/>
            <person name="Richter M."/>
            <person name="Achstetter T."/>
            <person name="Glockner F.O."/>
            <person name="Harder J."/>
        </authorList>
    </citation>
    <scope>NUCLEOTIDE SEQUENCE [LARGE SCALE GENOMIC DNA]</scope>
    <source>
        <strain evidence="2">6C</strain>
    </source>
</reference>
<organism evidence="2 3">
    <name type="scientific">Rhodopirellula europaea 6C</name>
    <dbReference type="NCBI Taxonomy" id="1263867"/>
    <lineage>
        <taxon>Bacteria</taxon>
        <taxon>Pseudomonadati</taxon>
        <taxon>Planctomycetota</taxon>
        <taxon>Planctomycetia</taxon>
        <taxon>Pirellulales</taxon>
        <taxon>Pirellulaceae</taxon>
        <taxon>Rhodopirellula</taxon>
    </lineage>
</organism>
<keyword evidence="3" id="KW-1185">Reference proteome</keyword>
<dbReference type="EMBL" id="ANMO01000125">
    <property type="protein sequence ID" value="EMB16229.1"/>
    <property type="molecule type" value="Genomic_DNA"/>
</dbReference>